<evidence type="ECO:0000313" key="4">
    <source>
        <dbReference type="Proteomes" id="UP000240883"/>
    </source>
</evidence>
<keyword evidence="4" id="KW-1185">Reference proteome</keyword>
<accession>A0A2T2N808</accession>
<gene>
    <name evidence="3" type="ORF">BS50DRAFT_504492</name>
</gene>
<sequence length="344" mass="37814">MSEIKRTRPPFSALPLDPSGPPGNAWTLYGPHDQLGALNLMTPTSIRLAAQEIQTGERVSLDWTLNMPSFPSFDRPPFGWRMENRRHPDGTKRTVNDDFLDVNTQSGSQWDGLRHYGYQQAKRFYGGRTQAELESSEVLGIQNVAHAGGITGRAVVLDYPRFCAKKGIERLDALSASSISGKVLKEMLAETGVQTREGDVLLLRTGFTEAYERLGMEERRAMPGKPPAFLGVESSKEVVEWIWESGFVAVASDAPSFEMAPLVGPHNAPGGIWKGEYWEQDMQGGGLLHQWLLGGWGVMIGEMWDLERLCETSERLGRATAFISSVPLKVPGGVASPPNAVAIF</sequence>
<dbReference type="PANTHER" id="PTHR34861">
    <property type="match status" value="1"/>
</dbReference>
<dbReference type="InterPro" id="IPR007325">
    <property type="entry name" value="KFase/CYL"/>
</dbReference>
<dbReference type="Gene3D" id="3.50.30.50">
    <property type="entry name" value="Putative cyclase"/>
    <property type="match status" value="1"/>
</dbReference>
<dbReference type="PANTHER" id="PTHR34861:SF11">
    <property type="entry name" value="CYCLASE"/>
    <property type="match status" value="1"/>
</dbReference>
<proteinExistence type="inferred from homology"/>
<evidence type="ECO:0008006" key="5">
    <source>
        <dbReference type="Google" id="ProtNLM"/>
    </source>
</evidence>
<evidence type="ECO:0000256" key="2">
    <source>
        <dbReference type="SAM" id="MobiDB-lite"/>
    </source>
</evidence>
<organism evidence="3 4">
    <name type="scientific">Corynespora cassiicola Philippines</name>
    <dbReference type="NCBI Taxonomy" id="1448308"/>
    <lineage>
        <taxon>Eukaryota</taxon>
        <taxon>Fungi</taxon>
        <taxon>Dikarya</taxon>
        <taxon>Ascomycota</taxon>
        <taxon>Pezizomycotina</taxon>
        <taxon>Dothideomycetes</taxon>
        <taxon>Pleosporomycetidae</taxon>
        <taxon>Pleosporales</taxon>
        <taxon>Corynesporascaceae</taxon>
        <taxon>Corynespora</taxon>
    </lineage>
</organism>
<dbReference type="Proteomes" id="UP000240883">
    <property type="component" value="Unassembled WGS sequence"/>
</dbReference>
<evidence type="ECO:0000313" key="3">
    <source>
        <dbReference type="EMBL" id="PSN61553.1"/>
    </source>
</evidence>
<dbReference type="GO" id="GO:0019441">
    <property type="term" value="P:L-tryptophan catabolic process to kynurenine"/>
    <property type="evidence" value="ECO:0007669"/>
    <property type="project" value="InterPro"/>
</dbReference>
<dbReference type="EMBL" id="KZ678144">
    <property type="protein sequence ID" value="PSN61553.1"/>
    <property type="molecule type" value="Genomic_DNA"/>
</dbReference>
<evidence type="ECO:0000256" key="1">
    <source>
        <dbReference type="ARBA" id="ARBA00007865"/>
    </source>
</evidence>
<name>A0A2T2N808_CORCC</name>
<feature type="region of interest" description="Disordered" evidence="2">
    <location>
        <begin position="1"/>
        <end position="20"/>
    </location>
</feature>
<dbReference type="OrthoDB" id="5396at2759"/>
<protein>
    <recommendedName>
        <fullName evidence="5">Cyclase</fullName>
    </recommendedName>
</protein>
<reference evidence="3 4" key="1">
    <citation type="journal article" date="2018" name="Front. Microbiol.">
        <title>Genome-Wide Analysis of Corynespora cassiicola Leaf Fall Disease Putative Effectors.</title>
        <authorList>
            <person name="Lopez D."/>
            <person name="Ribeiro S."/>
            <person name="Label P."/>
            <person name="Fumanal B."/>
            <person name="Venisse J.S."/>
            <person name="Kohler A."/>
            <person name="de Oliveira R.R."/>
            <person name="Labutti K."/>
            <person name="Lipzen A."/>
            <person name="Lail K."/>
            <person name="Bauer D."/>
            <person name="Ohm R.A."/>
            <person name="Barry K.W."/>
            <person name="Spatafora J."/>
            <person name="Grigoriev I.V."/>
            <person name="Martin F.M."/>
            <person name="Pujade-Renaud V."/>
        </authorList>
    </citation>
    <scope>NUCLEOTIDE SEQUENCE [LARGE SCALE GENOMIC DNA]</scope>
    <source>
        <strain evidence="3 4">Philippines</strain>
    </source>
</reference>
<dbReference type="AlphaFoldDB" id="A0A2T2N808"/>
<dbReference type="SUPFAM" id="SSF102198">
    <property type="entry name" value="Putative cyclase"/>
    <property type="match status" value="1"/>
</dbReference>
<dbReference type="InterPro" id="IPR037175">
    <property type="entry name" value="KFase_sf"/>
</dbReference>
<dbReference type="GO" id="GO:0004061">
    <property type="term" value="F:arylformamidase activity"/>
    <property type="evidence" value="ECO:0007669"/>
    <property type="project" value="InterPro"/>
</dbReference>
<comment type="similarity">
    <text evidence="1">Belongs to the Cyclase 1 superfamily.</text>
</comment>
<dbReference type="Pfam" id="PF04199">
    <property type="entry name" value="Cyclase"/>
    <property type="match status" value="1"/>
</dbReference>